<evidence type="ECO:0000313" key="2">
    <source>
        <dbReference type="Proteomes" id="UP000824120"/>
    </source>
</evidence>
<sequence length="108" mass="12970">MCKIIDLKNENILIETNFGKYKVVTKRPVQWDEIDFPQQWVIEVMHNRIDNHRMSSRISRSNYSYISHVDYIIQVPSRASTSQIRENYRYDNIKIDKDNIARPMPRPS</sequence>
<dbReference type="EMBL" id="JACXVP010000008">
    <property type="protein sequence ID" value="KAG5590995.1"/>
    <property type="molecule type" value="Genomic_DNA"/>
</dbReference>
<evidence type="ECO:0000313" key="1">
    <source>
        <dbReference type="EMBL" id="KAG5590995.1"/>
    </source>
</evidence>
<name>A0A9J5XRS8_SOLCO</name>
<reference evidence="1 2" key="1">
    <citation type="submission" date="2020-09" db="EMBL/GenBank/DDBJ databases">
        <title>De no assembly of potato wild relative species, Solanum commersonii.</title>
        <authorList>
            <person name="Cho K."/>
        </authorList>
    </citation>
    <scope>NUCLEOTIDE SEQUENCE [LARGE SCALE GENOMIC DNA]</scope>
    <source>
        <strain evidence="1">LZ3.2</strain>
        <tissue evidence="1">Leaf</tissue>
    </source>
</reference>
<organism evidence="1 2">
    <name type="scientific">Solanum commersonii</name>
    <name type="common">Commerson's wild potato</name>
    <name type="synonym">Commerson's nightshade</name>
    <dbReference type="NCBI Taxonomy" id="4109"/>
    <lineage>
        <taxon>Eukaryota</taxon>
        <taxon>Viridiplantae</taxon>
        <taxon>Streptophyta</taxon>
        <taxon>Embryophyta</taxon>
        <taxon>Tracheophyta</taxon>
        <taxon>Spermatophyta</taxon>
        <taxon>Magnoliopsida</taxon>
        <taxon>eudicotyledons</taxon>
        <taxon>Gunneridae</taxon>
        <taxon>Pentapetalae</taxon>
        <taxon>asterids</taxon>
        <taxon>lamiids</taxon>
        <taxon>Solanales</taxon>
        <taxon>Solanaceae</taxon>
        <taxon>Solanoideae</taxon>
        <taxon>Solaneae</taxon>
        <taxon>Solanum</taxon>
    </lineage>
</organism>
<keyword evidence="2" id="KW-1185">Reference proteome</keyword>
<dbReference type="AlphaFoldDB" id="A0A9J5XRS8"/>
<protein>
    <submittedName>
        <fullName evidence="1">Uncharacterized protein</fullName>
    </submittedName>
</protein>
<comment type="caution">
    <text evidence="1">The sequence shown here is derived from an EMBL/GenBank/DDBJ whole genome shotgun (WGS) entry which is preliminary data.</text>
</comment>
<proteinExistence type="predicted"/>
<dbReference type="Proteomes" id="UP000824120">
    <property type="component" value="Chromosome 8"/>
</dbReference>
<gene>
    <name evidence="1" type="ORF">H5410_041509</name>
</gene>
<accession>A0A9J5XRS8</accession>